<protein>
    <submittedName>
        <fullName evidence="2">Oligosaccharide repeat unit polymerase</fullName>
    </submittedName>
</protein>
<feature type="transmembrane region" description="Helical" evidence="1">
    <location>
        <begin position="20"/>
        <end position="43"/>
    </location>
</feature>
<dbReference type="OrthoDB" id="6636231at2"/>
<keyword evidence="1" id="KW-0472">Membrane</keyword>
<feature type="transmembrane region" description="Helical" evidence="1">
    <location>
        <begin position="132"/>
        <end position="152"/>
    </location>
</feature>
<keyword evidence="1" id="KW-1133">Transmembrane helix</keyword>
<proteinExistence type="predicted"/>
<evidence type="ECO:0000256" key="1">
    <source>
        <dbReference type="SAM" id="Phobius"/>
    </source>
</evidence>
<feature type="transmembrane region" description="Helical" evidence="1">
    <location>
        <begin position="63"/>
        <end position="80"/>
    </location>
</feature>
<feature type="transmembrane region" description="Helical" evidence="1">
    <location>
        <begin position="244"/>
        <end position="267"/>
    </location>
</feature>
<feature type="transmembrane region" description="Helical" evidence="1">
    <location>
        <begin position="109"/>
        <end position="125"/>
    </location>
</feature>
<keyword evidence="3" id="KW-1185">Reference proteome</keyword>
<sequence length="334" mass="39020">MLGNNKKHVSREYKSKDKDFLYMIRITNVAPIVLLIFMAAYGFGDFFIGRMEDVIIERSGFKVFIQMLVFILFFTVLTINRFHSNQIKILFIVTALLLVAYFPLAQPRFTLLGVLLAIYFSFVRMSDFNVKIINFLLFSIALVLVFPFIKYISKDGYSVLNEIANINIYDQFLHIDYDAMLLFMETILYLDSNDFSYGYGFLGVVFFFVPRAIWPEKPYGTSFEISEYFSYYYNNLSNPLPSELYYNFGIIGVVIGAFLFGRAITYLEFKRLEIYSNKYSISIFDIYTMVLYSTSVAFIVITLRGSLNAVFPMFGFGIYIPLMLMFFYKNRYGK</sequence>
<evidence type="ECO:0000313" key="3">
    <source>
        <dbReference type="Proteomes" id="UP000318126"/>
    </source>
</evidence>
<dbReference type="Proteomes" id="UP000318126">
    <property type="component" value="Unassembled WGS sequence"/>
</dbReference>
<comment type="caution">
    <text evidence="2">The sequence shown here is derived from an EMBL/GenBank/DDBJ whole genome shotgun (WGS) entry which is preliminary data.</text>
</comment>
<dbReference type="RefSeq" id="WP_144040914.1">
    <property type="nucleotide sequence ID" value="NZ_BMPL01000038.1"/>
</dbReference>
<evidence type="ECO:0000313" key="2">
    <source>
        <dbReference type="EMBL" id="TRY13684.1"/>
    </source>
</evidence>
<dbReference type="EMBL" id="VKGK01000017">
    <property type="protein sequence ID" value="TRY13684.1"/>
    <property type="molecule type" value="Genomic_DNA"/>
</dbReference>
<dbReference type="AlphaFoldDB" id="A0A553JMK2"/>
<organism evidence="2 3">
    <name type="scientific">Shewanella hanedai</name>
    <name type="common">Alteromonas hanedai</name>
    <dbReference type="NCBI Taxonomy" id="25"/>
    <lineage>
        <taxon>Bacteria</taxon>
        <taxon>Pseudomonadati</taxon>
        <taxon>Pseudomonadota</taxon>
        <taxon>Gammaproteobacteria</taxon>
        <taxon>Alteromonadales</taxon>
        <taxon>Shewanellaceae</taxon>
        <taxon>Shewanella</taxon>
    </lineage>
</organism>
<feature type="transmembrane region" description="Helical" evidence="1">
    <location>
        <begin position="279"/>
        <end position="303"/>
    </location>
</feature>
<feature type="transmembrane region" description="Helical" evidence="1">
    <location>
        <begin position="197"/>
        <end position="214"/>
    </location>
</feature>
<gene>
    <name evidence="2" type="ORF">FN961_14590</name>
</gene>
<name>A0A553JMK2_SHEHA</name>
<feature type="transmembrane region" description="Helical" evidence="1">
    <location>
        <begin position="309"/>
        <end position="328"/>
    </location>
</feature>
<accession>A0A553JMK2</accession>
<keyword evidence="1" id="KW-0812">Transmembrane</keyword>
<reference evidence="3" key="1">
    <citation type="submission" date="2019-07" db="EMBL/GenBank/DDBJ databases">
        <title>Shewanella sp. YLB-08 draft genomic sequence.</title>
        <authorList>
            <person name="Yu L."/>
        </authorList>
    </citation>
    <scope>NUCLEOTIDE SEQUENCE [LARGE SCALE GENOMIC DNA]</scope>
    <source>
        <strain evidence="3">JCM 20706</strain>
    </source>
</reference>